<dbReference type="SUPFAM" id="SSF51658">
    <property type="entry name" value="Xylose isomerase-like"/>
    <property type="match status" value="1"/>
</dbReference>
<dbReference type="PANTHER" id="PTHR12110">
    <property type="entry name" value="HYDROXYPYRUVATE ISOMERASE"/>
    <property type="match status" value="1"/>
</dbReference>
<keyword evidence="2" id="KW-0413">Isomerase</keyword>
<name>A0ABQ6TQ74_9BACT</name>
<reference evidence="2 3" key="1">
    <citation type="journal article" date="2020" name="Microorganisms">
        <title>Description of Three Novel Members in the Family Geobacteraceae, Oryzomonas japonicum gen. nov., sp. nov., Oryzomonas sagensis sp. nov., and Oryzomonas ruber sp. nov.</title>
        <authorList>
            <person name="Xu Z."/>
            <person name="Masuda Y."/>
            <person name="Hayakawa C."/>
            <person name="Ushijima N."/>
            <person name="Kawano K."/>
            <person name="Shiratori Y."/>
            <person name="Senoo K."/>
            <person name="Itoh H."/>
        </authorList>
    </citation>
    <scope>NUCLEOTIDE SEQUENCE [LARGE SCALE GENOMIC DNA]</scope>
    <source>
        <strain evidence="2 3">Red100</strain>
    </source>
</reference>
<dbReference type="Gene3D" id="3.20.20.150">
    <property type="entry name" value="Divalent-metal-dependent TIM barrel enzymes"/>
    <property type="match status" value="1"/>
</dbReference>
<gene>
    <name evidence="2" type="ORF">F6V30_00860</name>
</gene>
<proteinExistence type="predicted"/>
<organism evidence="2 3">
    <name type="scientific">Oryzomonas sagensis</name>
    <dbReference type="NCBI Taxonomy" id="2603857"/>
    <lineage>
        <taxon>Bacteria</taxon>
        <taxon>Pseudomonadati</taxon>
        <taxon>Thermodesulfobacteriota</taxon>
        <taxon>Desulfuromonadia</taxon>
        <taxon>Geobacterales</taxon>
        <taxon>Geobacteraceae</taxon>
        <taxon>Oryzomonas</taxon>
    </lineage>
</organism>
<dbReference type="GO" id="GO:0016853">
    <property type="term" value="F:isomerase activity"/>
    <property type="evidence" value="ECO:0007669"/>
    <property type="project" value="UniProtKB-KW"/>
</dbReference>
<evidence type="ECO:0000313" key="2">
    <source>
        <dbReference type="EMBL" id="KAB0671175.1"/>
    </source>
</evidence>
<dbReference type="InterPro" id="IPR036237">
    <property type="entry name" value="Xyl_isomerase-like_sf"/>
</dbReference>
<dbReference type="Proteomes" id="UP000798046">
    <property type="component" value="Unassembled WGS sequence"/>
</dbReference>
<dbReference type="InterPro" id="IPR013022">
    <property type="entry name" value="Xyl_isomerase-like_TIM-brl"/>
</dbReference>
<sequence length="255" mass="29443">MKNKIHAHVPYPQLSEHLAYLVERRINPEIYLPAEALDRMVWEELGVQAQTLHSAGLAVTIHSPFMDLNPGALDASIREATRRRIGQVFKAAELLRPRVIVVHPGFDDLHYGENRLVWLNNSIDFWREFVPRAKELDTVLAVENIFEREPSTLRALLESIDAPCFRHCFDVGHWNMFTTVRMEEWFAELGPYIGESHIHDNHGQTDEHLPLGEGEIDFDLFFGLLKHYAPDAVWTIEAHSIEHQQRALNNIGKYL</sequence>
<protein>
    <submittedName>
        <fullName evidence="2">Sugar phosphate isomerase/epimerase</fullName>
    </submittedName>
</protein>
<feature type="domain" description="Xylose isomerase-like TIM barrel" evidence="1">
    <location>
        <begin position="50"/>
        <end position="240"/>
    </location>
</feature>
<dbReference type="EMBL" id="VZRA01000001">
    <property type="protein sequence ID" value="KAB0671175.1"/>
    <property type="molecule type" value="Genomic_DNA"/>
</dbReference>
<comment type="caution">
    <text evidence="2">The sequence shown here is derived from an EMBL/GenBank/DDBJ whole genome shotgun (WGS) entry which is preliminary data.</text>
</comment>
<dbReference type="Pfam" id="PF01261">
    <property type="entry name" value="AP_endonuc_2"/>
    <property type="match status" value="1"/>
</dbReference>
<dbReference type="InterPro" id="IPR050312">
    <property type="entry name" value="IolE/XylAMocC-like"/>
</dbReference>
<accession>A0ABQ6TQ74</accession>
<keyword evidence="3" id="KW-1185">Reference proteome</keyword>
<dbReference type="RefSeq" id="WP_151154652.1">
    <property type="nucleotide sequence ID" value="NZ_VZRA01000001.1"/>
</dbReference>
<evidence type="ECO:0000259" key="1">
    <source>
        <dbReference type="Pfam" id="PF01261"/>
    </source>
</evidence>
<evidence type="ECO:0000313" key="3">
    <source>
        <dbReference type="Proteomes" id="UP000798046"/>
    </source>
</evidence>